<keyword evidence="1" id="KW-0472">Membrane</keyword>
<reference evidence="2" key="1">
    <citation type="submission" date="2020-04" db="EMBL/GenBank/DDBJ databases">
        <authorList>
            <person name="Zhang T."/>
        </authorList>
    </citation>
    <scope>NUCLEOTIDE SEQUENCE</scope>
    <source>
        <strain evidence="2">HKST-UBA79</strain>
    </source>
</reference>
<dbReference type="Proteomes" id="UP000740557">
    <property type="component" value="Unassembled WGS sequence"/>
</dbReference>
<comment type="caution">
    <text evidence="2">The sequence shown here is derived from an EMBL/GenBank/DDBJ whole genome shotgun (WGS) entry which is preliminary data.</text>
</comment>
<reference evidence="2" key="2">
    <citation type="journal article" date="2021" name="Microbiome">
        <title>Successional dynamics and alternative stable states in a saline activated sludge microbial community over 9 years.</title>
        <authorList>
            <person name="Wang Y."/>
            <person name="Ye J."/>
            <person name="Ju F."/>
            <person name="Liu L."/>
            <person name="Boyd J.A."/>
            <person name="Deng Y."/>
            <person name="Parks D.H."/>
            <person name="Jiang X."/>
            <person name="Yin X."/>
            <person name="Woodcroft B.J."/>
            <person name="Tyson G.W."/>
            <person name="Hugenholtz P."/>
            <person name="Polz M.F."/>
            <person name="Zhang T."/>
        </authorList>
    </citation>
    <scope>NUCLEOTIDE SEQUENCE</scope>
    <source>
        <strain evidence="2">HKST-UBA79</strain>
    </source>
</reference>
<evidence type="ECO:0000256" key="1">
    <source>
        <dbReference type="SAM" id="Phobius"/>
    </source>
</evidence>
<protein>
    <submittedName>
        <fullName evidence="2">Uncharacterized protein</fullName>
    </submittedName>
</protein>
<organism evidence="2 3">
    <name type="scientific">candidate division WWE3 bacterium</name>
    <dbReference type="NCBI Taxonomy" id="2053526"/>
    <lineage>
        <taxon>Bacteria</taxon>
        <taxon>Katanobacteria</taxon>
    </lineage>
</organism>
<feature type="transmembrane region" description="Helical" evidence="1">
    <location>
        <begin position="12"/>
        <end position="32"/>
    </location>
</feature>
<proteinExistence type="predicted"/>
<gene>
    <name evidence="2" type="ORF">KC980_00405</name>
</gene>
<dbReference type="AlphaFoldDB" id="A0A955J1K1"/>
<evidence type="ECO:0000313" key="2">
    <source>
        <dbReference type="EMBL" id="MCA9307953.1"/>
    </source>
</evidence>
<sequence>MYNDFLERLRTYKYGVVLLVLIFGFIILYAFYLEPLLLSPSDPNVVDPNIVTQELTYINVVSIKPPSGLRSSPNDFVPVLIELDKPFQLNSVTYEVDPKIDLRFRIYSNNENVLVMQPNGAPWKRDIRYDVKISLRGSDGSVLQKPIEYTYFNVVEDIPDDILIY</sequence>
<keyword evidence="1" id="KW-0812">Transmembrane</keyword>
<accession>A0A955J1K1</accession>
<evidence type="ECO:0000313" key="3">
    <source>
        <dbReference type="Proteomes" id="UP000740557"/>
    </source>
</evidence>
<keyword evidence="1" id="KW-1133">Transmembrane helix</keyword>
<dbReference type="EMBL" id="JAGQNX010000009">
    <property type="protein sequence ID" value="MCA9307953.1"/>
    <property type="molecule type" value="Genomic_DNA"/>
</dbReference>
<name>A0A955J1K1_UNCKA</name>